<evidence type="ECO:0000256" key="8">
    <source>
        <dbReference type="SAM" id="MobiDB-lite"/>
    </source>
</evidence>
<name>A0ABS6F6B4_9FIRM</name>
<dbReference type="PANTHER" id="PTHR35794">
    <property type="entry name" value="CELL DIVISION PROTEIN DIVIVA"/>
    <property type="match status" value="1"/>
</dbReference>
<comment type="similarity">
    <text evidence="2">Belongs to the DivIVA family.</text>
</comment>
<comment type="caution">
    <text evidence="9">The sequence shown here is derived from an EMBL/GenBank/DDBJ whole genome shotgun (WGS) entry which is preliminary data.</text>
</comment>
<evidence type="ECO:0000313" key="10">
    <source>
        <dbReference type="Proteomes" id="UP000787672"/>
    </source>
</evidence>
<gene>
    <name evidence="9" type="ORF">KQI82_02640</name>
</gene>
<dbReference type="EMBL" id="JAHLQN010000001">
    <property type="protein sequence ID" value="MBU5625833.1"/>
    <property type="molecule type" value="Genomic_DNA"/>
</dbReference>
<dbReference type="InterPro" id="IPR007793">
    <property type="entry name" value="DivIVA_fam"/>
</dbReference>
<organism evidence="9 10">
    <name type="scientific">Dysosmobacter acutus</name>
    <dbReference type="NCBI Taxonomy" id="2841504"/>
    <lineage>
        <taxon>Bacteria</taxon>
        <taxon>Bacillati</taxon>
        <taxon>Bacillota</taxon>
        <taxon>Clostridia</taxon>
        <taxon>Eubacteriales</taxon>
        <taxon>Oscillospiraceae</taxon>
        <taxon>Dysosmobacter</taxon>
    </lineage>
</organism>
<comment type="subcellular location">
    <subcellularLocation>
        <location evidence="1">Cytoplasm</location>
    </subcellularLocation>
</comment>
<dbReference type="PANTHER" id="PTHR35794:SF2">
    <property type="entry name" value="CELL DIVISION PROTEIN DIVIVA"/>
    <property type="match status" value="1"/>
</dbReference>
<evidence type="ECO:0000256" key="2">
    <source>
        <dbReference type="ARBA" id="ARBA00009008"/>
    </source>
</evidence>
<evidence type="ECO:0000256" key="1">
    <source>
        <dbReference type="ARBA" id="ARBA00004496"/>
    </source>
</evidence>
<dbReference type="RefSeq" id="WP_216558341.1">
    <property type="nucleotide sequence ID" value="NZ_JAHLQN010000001.1"/>
</dbReference>
<keyword evidence="3" id="KW-0963">Cytoplasm</keyword>
<accession>A0ABS6F6B4</accession>
<evidence type="ECO:0000256" key="4">
    <source>
        <dbReference type="ARBA" id="ARBA00022618"/>
    </source>
</evidence>
<feature type="coiled-coil region" evidence="7">
    <location>
        <begin position="29"/>
        <end position="117"/>
    </location>
</feature>
<evidence type="ECO:0000256" key="3">
    <source>
        <dbReference type="ARBA" id="ARBA00022490"/>
    </source>
</evidence>
<dbReference type="InterPro" id="IPR019933">
    <property type="entry name" value="DivIVA_domain"/>
</dbReference>
<evidence type="ECO:0000256" key="5">
    <source>
        <dbReference type="ARBA" id="ARBA00023054"/>
    </source>
</evidence>
<evidence type="ECO:0000313" key="9">
    <source>
        <dbReference type="EMBL" id="MBU5625833.1"/>
    </source>
</evidence>
<feature type="region of interest" description="Disordered" evidence="8">
    <location>
        <begin position="149"/>
        <end position="207"/>
    </location>
</feature>
<dbReference type="NCBIfam" id="TIGR03544">
    <property type="entry name" value="DivI1A_domain"/>
    <property type="match status" value="1"/>
</dbReference>
<dbReference type="Pfam" id="PF05103">
    <property type="entry name" value="DivIVA"/>
    <property type="match status" value="1"/>
</dbReference>
<protein>
    <submittedName>
        <fullName evidence="9">DivIVA domain-containing protein</fullName>
    </submittedName>
</protein>
<keyword evidence="10" id="KW-1185">Reference proteome</keyword>
<sequence length="223" mass="25145">MLTPQEVSNHAFTKAMMGGYNMAMVDEFLDELTDDYTSLYKENAALKAKLKVLVDKVEEYRSTEDAMRAALLTAQKMAGSIVQEAEKKRDELLDEAETRARERIGDLQNEVSAQQQRLTAGQQSLAEFIRTSREACEKQLAFLEELPELPVQAAQPPEEEKGHSVEEIEEQILAAYNEEPSAAVEPEEETPAREEEQNPFLDDATRTINLDDLKFGRNYNGGK</sequence>
<evidence type="ECO:0000256" key="7">
    <source>
        <dbReference type="SAM" id="Coils"/>
    </source>
</evidence>
<evidence type="ECO:0000256" key="6">
    <source>
        <dbReference type="ARBA" id="ARBA00023306"/>
    </source>
</evidence>
<proteinExistence type="inferred from homology"/>
<reference evidence="9 10" key="1">
    <citation type="submission" date="2021-06" db="EMBL/GenBank/DDBJ databases">
        <authorList>
            <person name="Sun Q."/>
            <person name="Li D."/>
        </authorList>
    </citation>
    <scope>NUCLEOTIDE SEQUENCE [LARGE SCALE GENOMIC DNA]</scope>
    <source>
        <strain evidence="9 10">MSJ-2</strain>
    </source>
</reference>
<keyword evidence="4" id="KW-0132">Cell division</keyword>
<keyword evidence="5 7" id="KW-0175">Coiled coil</keyword>
<keyword evidence="6" id="KW-0131">Cell cycle</keyword>
<dbReference type="Proteomes" id="UP000787672">
    <property type="component" value="Unassembled WGS sequence"/>
</dbReference>